<dbReference type="AlphaFoldDB" id="A0A951PN20"/>
<dbReference type="CDD" id="cd22268">
    <property type="entry name" value="DPBB_RlpA-like"/>
    <property type="match status" value="1"/>
</dbReference>
<reference evidence="6" key="1">
    <citation type="submission" date="2021-05" db="EMBL/GenBank/DDBJ databases">
        <authorList>
            <person name="Pietrasiak N."/>
            <person name="Ward R."/>
            <person name="Stajich J.E."/>
            <person name="Kurbessoian T."/>
        </authorList>
    </citation>
    <scope>NUCLEOTIDE SEQUENCE</scope>
    <source>
        <strain evidence="6">CPER-KK1</strain>
    </source>
</reference>
<evidence type="ECO:0000256" key="3">
    <source>
        <dbReference type="HAMAP-Rule" id="MF_02071"/>
    </source>
</evidence>
<comment type="caution">
    <text evidence="6">The sequence shown here is derived from an EMBL/GenBank/DDBJ whole genome shotgun (WGS) entry which is preliminary data.</text>
</comment>
<evidence type="ECO:0000256" key="4">
    <source>
        <dbReference type="RuleBase" id="RU003495"/>
    </source>
</evidence>
<keyword evidence="2 3" id="KW-0961">Cell wall biogenesis/degradation</keyword>
<evidence type="ECO:0000256" key="1">
    <source>
        <dbReference type="ARBA" id="ARBA00023239"/>
    </source>
</evidence>
<sequence>MSFFGLVRVTSWVSCFLASSQGLFRVPDYLNNASPTGVLSVVSSPIELPNPRLFPSPLYPEIWSSKLAVAAVPNIGFQFGLGTSEYQPQPKEVAVRPPSRVHGTDNRLCSPHSNSAENFQPIATHQLSSSASWSEVSYREQSKATLPQQILQVMQNLLPWRQRAESAEKALISSIVVVTTQASERVGNQENRVGRSIRRGFWHSSQRQKNQAVAAVSQNEAKQFQVWVKGQLIAQLPKQQQANLIAQRLKRLLSDPSLDTSLIEPTRFDGSPAIKIGDRILFKVSQHLATDLNRNGELLAIEWANNLRLVLGKAPLKLAAAQRQLHNLVETSKTFEGQASWYGSYFHGRLTATGETYNQHELTAAHPSLPFNTYLKVRNLENDESVIVRINDRGPYVPDRTLDLSREAARCINGEKAGIMPIEAVIMEQPSTPSEQFLVNNFLFTK</sequence>
<keyword evidence="1 3" id="KW-0456">Lyase</keyword>
<dbReference type="InterPro" id="IPR009009">
    <property type="entry name" value="RlpA-like_DPBB"/>
</dbReference>
<dbReference type="GO" id="GO:0000270">
    <property type="term" value="P:peptidoglycan metabolic process"/>
    <property type="evidence" value="ECO:0007669"/>
    <property type="project" value="UniProtKB-UniRule"/>
</dbReference>
<name>A0A951PN20_9CYAN</name>
<evidence type="ECO:0000256" key="2">
    <source>
        <dbReference type="ARBA" id="ARBA00023316"/>
    </source>
</evidence>
<reference evidence="6" key="2">
    <citation type="journal article" date="2022" name="Microbiol. Resour. Announc.">
        <title>Metagenome Sequencing to Explore Phylogenomics of Terrestrial Cyanobacteria.</title>
        <authorList>
            <person name="Ward R.D."/>
            <person name="Stajich J.E."/>
            <person name="Johansen J.R."/>
            <person name="Huntemann M."/>
            <person name="Clum A."/>
            <person name="Foster B."/>
            <person name="Foster B."/>
            <person name="Roux S."/>
            <person name="Palaniappan K."/>
            <person name="Varghese N."/>
            <person name="Mukherjee S."/>
            <person name="Reddy T.B.K."/>
            <person name="Daum C."/>
            <person name="Copeland A."/>
            <person name="Chen I.A."/>
            <person name="Ivanova N.N."/>
            <person name="Kyrpides N.C."/>
            <person name="Shapiro N."/>
            <person name="Eloe-Fadrosh E.A."/>
            <person name="Pietrasiak N."/>
        </authorList>
    </citation>
    <scope>NUCLEOTIDE SEQUENCE</scope>
    <source>
        <strain evidence="6">CPER-KK1</strain>
    </source>
</reference>
<feature type="domain" description="RlpA-like protein double-psi beta-barrel" evidence="5">
    <location>
        <begin position="335"/>
        <end position="423"/>
    </location>
</feature>
<comment type="function">
    <text evidence="3">Lytic transglycosylase with a strong preference for naked glycan strands that lack stem peptides.</text>
</comment>
<dbReference type="Gene3D" id="2.40.40.10">
    <property type="entry name" value="RlpA-like domain"/>
    <property type="match status" value="1"/>
</dbReference>
<dbReference type="HAMAP" id="MF_02071">
    <property type="entry name" value="RlpA"/>
    <property type="match status" value="1"/>
</dbReference>
<dbReference type="PANTHER" id="PTHR34183">
    <property type="entry name" value="ENDOLYTIC PEPTIDOGLYCAN TRANSGLYCOSYLASE RLPA"/>
    <property type="match status" value="1"/>
</dbReference>
<dbReference type="NCBIfam" id="TIGR00413">
    <property type="entry name" value="rlpA"/>
    <property type="match status" value="1"/>
</dbReference>
<evidence type="ECO:0000259" key="5">
    <source>
        <dbReference type="Pfam" id="PF03330"/>
    </source>
</evidence>
<dbReference type="Proteomes" id="UP000753908">
    <property type="component" value="Unassembled WGS sequence"/>
</dbReference>
<dbReference type="EMBL" id="JAHHIF010000020">
    <property type="protein sequence ID" value="MBW4545987.1"/>
    <property type="molecule type" value="Genomic_DNA"/>
</dbReference>
<dbReference type="SUPFAM" id="SSF50685">
    <property type="entry name" value="Barwin-like endoglucanases"/>
    <property type="match status" value="1"/>
</dbReference>
<dbReference type="GO" id="GO:0008932">
    <property type="term" value="F:lytic endotransglycosylase activity"/>
    <property type="evidence" value="ECO:0007669"/>
    <property type="project" value="UniProtKB-UniRule"/>
</dbReference>
<organism evidence="6 7">
    <name type="scientific">Symplocastrum torsivum CPER-KK1</name>
    <dbReference type="NCBI Taxonomy" id="450513"/>
    <lineage>
        <taxon>Bacteria</taxon>
        <taxon>Bacillati</taxon>
        <taxon>Cyanobacteriota</taxon>
        <taxon>Cyanophyceae</taxon>
        <taxon>Oscillatoriophycideae</taxon>
        <taxon>Oscillatoriales</taxon>
        <taxon>Microcoleaceae</taxon>
        <taxon>Symplocastrum</taxon>
    </lineage>
</organism>
<dbReference type="InterPro" id="IPR034718">
    <property type="entry name" value="RlpA"/>
</dbReference>
<gene>
    <name evidence="3" type="primary">rlpA</name>
    <name evidence="6" type="ORF">KME25_16295</name>
</gene>
<dbReference type="InterPro" id="IPR012997">
    <property type="entry name" value="RplA"/>
</dbReference>
<dbReference type="InterPro" id="IPR036908">
    <property type="entry name" value="RlpA-like_sf"/>
</dbReference>
<dbReference type="GO" id="GO:0071555">
    <property type="term" value="P:cell wall organization"/>
    <property type="evidence" value="ECO:0007669"/>
    <property type="project" value="UniProtKB-KW"/>
</dbReference>
<evidence type="ECO:0000313" key="6">
    <source>
        <dbReference type="EMBL" id="MBW4545987.1"/>
    </source>
</evidence>
<proteinExistence type="inferred from homology"/>
<accession>A0A951PN20</accession>
<dbReference type="EC" id="4.2.2.-" evidence="3"/>
<protein>
    <recommendedName>
        <fullName evidence="3">Probable endolytic peptidoglycan transglycosylase RlpA</fullName>
        <ecNumber evidence="3">4.2.2.-</ecNumber>
    </recommendedName>
</protein>
<comment type="similarity">
    <text evidence="3 4">Belongs to the RlpA family.</text>
</comment>
<dbReference type="PANTHER" id="PTHR34183:SF8">
    <property type="entry name" value="ENDOLYTIC PEPTIDOGLYCAN TRANSGLYCOSYLASE RLPA-RELATED"/>
    <property type="match status" value="1"/>
</dbReference>
<dbReference type="Pfam" id="PF03330">
    <property type="entry name" value="DPBB_1"/>
    <property type="match status" value="1"/>
</dbReference>
<evidence type="ECO:0000313" key="7">
    <source>
        <dbReference type="Proteomes" id="UP000753908"/>
    </source>
</evidence>